<reference evidence="2 3" key="1">
    <citation type="submission" date="2017-09" db="EMBL/GenBank/DDBJ databases">
        <title>Depth-based differentiation of microbial function through sediment-hosted aquifers and enrichment of novel symbionts in the deep terrestrial subsurface.</title>
        <authorList>
            <person name="Probst A.J."/>
            <person name="Ladd B."/>
            <person name="Jarett J.K."/>
            <person name="Geller-Mcgrath D.E."/>
            <person name="Sieber C.M."/>
            <person name="Emerson J.B."/>
            <person name="Anantharaman K."/>
            <person name="Thomas B.C."/>
            <person name="Malmstrom R."/>
            <person name="Stieglmeier M."/>
            <person name="Klingl A."/>
            <person name="Woyke T."/>
            <person name="Ryan C.M."/>
            <person name="Banfield J.F."/>
        </authorList>
    </citation>
    <scope>NUCLEOTIDE SEQUENCE [LARGE SCALE GENOMIC DNA]</scope>
    <source>
        <strain evidence="2">CG22_combo_CG10-13_8_21_14_all_39_10</strain>
    </source>
</reference>
<evidence type="ECO:0000259" key="1">
    <source>
        <dbReference type="PROSITE" id="PS51459"/>
    </source>
</evidence>
<dbReference type="InterPro" id="IPR006440">
    <property type="entry name" value="Doc"/>
</dbReference>
<gene>
    <name evidence="2" type="ORF">COX03_00565</name>
</gene>
<comment type="caution">
    <text evidence="2">The sequence shown here is derived from an EMBL/GenBank/DDBJ whole genome shotgun (WGS) entry which is preliminary data.</text>
</comment>
<evidence type="ECO:0000313" key="2">
    <source>
        <dbReference type="EMBL" id="PIP57906.1"/>
    </source>
</evidence>
<dbReference type="EMBL" id="PCSW01000016">
    <property type="protein sequence ID" value="PIP57906.1"/>
    <property type="molecule type" value="Genomic_DNA"/>
</dbReference>
<accession>A0A2H0BJP1</accession>
<feature type="domain" description="Fido" evidence="1">
    <location>
        <begin position="1"/>
        <end position="97"/>
    </location>
</feature>
<dbReference type="PANTHER" id="PTHR39426">
    <property type="entry name" value="HOMOLOGY TO DEATH-ON-CURING PROTEIN OF PHAGE P1"/>
    <property type="match status" value="1"/>
</dbReference>
<organism evidence="2 3">
    <name type="scientific">Candidatus Woesebacteria bacterium CG22_combo_CG10-13_8_21_14_all_39_10</name>
    <dbReference type="NCBI Taxonomy" id="1975059"/>
    <lineage>
        <taxon>Bacteria</taxon>
        <taxon>Candidatus Woeseibacteriota</taxon>
    </lineage>
</organism>
<dbReference type="PANTHER" id="PTHR39426:SF1">
    <property type="entry name" value="HOMOLOGY TO DEATH-ON-CURING PROTEIN OF PHAGE P1"/>
    <property type="match status" value="1"/>
</dbReference>
<dbReference type="Pfam" id="PF02661">
    <property type="entry name" value="Fic"/>
    <property type="match status" value="1"/>
</dbReference>
<dbReference type="PROSITE" id="PS51459">
    <property type="entry name" value="FIDO"/>
    <property type="match status" value="1"/>
</dbReference>
<dbReference type="AlphaFoldDB" id="A0A2H0BJP1"/>
<dbReference type="InterPro" id="IPR036597">
    <property type="entry name" value="Fido-like_dom_sf"/>
</dbReference>
<evidence type="ECO:0000313" key="3">
    <source>
        <dbReference type="Proteomes" id="UP000229847"/>
    </source>
</evidence>
<protein>
    <submittedName>
        <fullName evidence="2">Type II toxin-antitoxin system death-on-curing family toxin</fullName>
    </submittedName>
</protein>
<dbReference type="InterPro" id="IPR053737">
    <property type="entry name" value="Type_II_TA_Toxin"/>
</dbReference>
<dbReference type="SUPFAM" id="SSF140931">
    <property type="entry name" value="Fic-like"/>
    <property type="match status" value="1"/>
</dbReference>
<sequence length="102" mass="11664">VRDFNLLISAASRFQATFGGFDLYPDVFSKAAALIHSLVLNHPFVDGNKRTAIVSTARFLFINGYIAKMSKMELIELPLKIESKKMDMENITLWFKKHSRKI</sequence>
<dbReference type="Proteomes" id="UP000229847">
    <property type="component" value="Unassembled WGS sequence"/>
</dbReference>
<dbReference type="InterPro" id="IPR003812">
    <property type="entry name" value="Fido"/>
</dbReference>
<dbReference type="GO" id="GO:0016301">
    <property type="term" value="F:kinase activity"/>
    <property type="evidence" value="ECO:0007669"/>
    <property type="project" value="InterPro"/>
</dbReference>
<feature type="non-terminal residue" evidence="2">
    <location>
        <position position="1"/>
    </location>
</feature>
<dbReference type="Gene3D" id="1.20.120.1870">
    <property type="entry name" value="Fic/DOC protein, Fido domain"/>
    <property type="match status" value="1"/>
</dbReference>
<name>A0A2H0BJP1_9BACT</name>
<proteinExistence type="predicted"/>
<dbReference type="NCBIfam" id="TIGR01550">
    <property type="entry name" value="DOC_P1"/>
    <property type="match status" value="1"/>
</dbReference>